<keyword evidence="1" id="KW-0472">Membrane</keyword>
<reference evidence="3" key="1">
    <citation type="journal article" date="2019" name="Int. J. Syst. Evol. Microbiol.">
        <title>The Global Catalogue of Microorganisms (GCM) 10K type strain sequencing project: providing services to taxonomists for standard genome sequencing and annotation.</title>
        <authorList>
            <consortium name="The Broad Institute Genomics Platform"/>
            <consortium name="The Broad Institute Genome Sequencing Center for Infectious Disease"/>
            <person name="Wu L."/>
            <person name="Ma J."/>
        </authorList>
    </citation>
    <scope>NUCLEOTIDE SEQUENCE [LARGE SCALE GENOMIC DNA]</scope>
    <source>
        <strain evidence="3">CCUG 55074</strain>
    </source>
</reference>
<evidence type="ECO:0008006" key="4">
    <source>
        <dbReference type="Google" id="ProtNLM"/>
    </source>
</evidence>
<keyword evidence="1" id="KW-0812">Transmembrane</keyword>
<feature type="transmembrane region" description="Helical" evidence="1">
    <location>
        <begin position="36"/>
        <end position="57"/>
    </location>
</feature>
<dbReference type="RefSeq" id="WP_374345061.1">
    <property type="nucleotide sequence ID" value="NZ_JBHTLQ010000065.1"/>
</dbReference>
<proteinExistence type="predicted"/>
<protein>
    <recommendedName>
        <fullName evidence="4">EamA domain-containing protein</fullName>
    </recommendedName>
</protein>
<evidence type="ECO:0000313" key="2">
    <source>
        <dbReference type="EMBL" id="MFD1192592.1"/>
    </source>
</evidence>
<organism evidence="2 3">
    <name type="scientific">Phenylobacterium conjunctum</name>
    <dbReference type="NCBI Taxonomy" id="1298959"/>
    <lineage>
        <taxon>Bacteria</taxon>
        <taxon>Pseudomonadati</taxon>
        <taxon>Pseudomonadota</taxon>
        <taxon>Alphaproteobacteria</taxon>
        <taxon>Caulobacterales</taxon>
        <taxon>Caulobacteraceae</taxon>
        <taxon>Phenylobacterium</taxon>
    </lineage>
</organism>
<keyword evidence="1" id="KW-1133">Transmembrane helix</keyword>
<evidence type="ECO:0000256" key="1">
    <source>
        <dbReference type="SAM" id="Phobius"/>
    </source>
</evidence>
<accession>A0ABW3T6N3</accession>
<gene>
    <name evidence="2" type="ORF">ACFQ27_18520</name>
</gene>
<comment type="caution">
    <text evidence="2">The sequence shown here is derived from an EMBL/GenBank/DDBJ whole genome shotgun (WGS) entry which is preliminary data.</text>
</comment>
<feature type="transmembrane region" description="Helical" evidence="1">
    <location>
        <begin position="7"/>
        <end position="30"/>
    </location>
</feature>
<feature type="transmembrane region" description="Helical" evidence="1">
    <location>
        <begin position="69"/>
        <end position="90"/>
    </location>
</feature>
<feature type="transmembrane region" description="Helical" evidence="1">
    <location>
        <begin position="102"/>
        <end position="121"/>
    </location>
</feature>
<keyword evidence="3" id="KW-1185">Reference proteome</keyword>
<evidence type="ECO:0000313" key="3">
    <source>
        <dbReference type="Proteomes" id="UP001597216"/>
    </source>
</evidence>
<name>A0ABW3T6N3_9CAUL</name>
<dbReference type="EMBL" id="JBHTLQ010000065">
    <property type="protein sequence ID" value="MFD1192592.1"/>
    <property type="molecule type" value="Genomic_DNA"/>
</dbReference>
<dbReference type="Proteomes" id="UP001597216">
    <property type="component" value="Unassembled WGS sequence"/>
</dbReference>
<sequence>MSKQDGIWFGLVGALVWGAASAFYIAFARGVIEQAFWFYALNAVLVAAATAMFFQLTARLRHLPRRWRVSAALAYSAPGILGACALALNFAKLAPHLPPESLGRYATLVIVAYGLLIAQALQPVVKRA</sequence>